<reference evidence="2" key="1">
    <citation type="journal article" date="2019" name="Int. J. Syst. Evol. Microbiol.">
        <title>The Global Catalogue of Microorganisms (GCM) 10K type strain sequencing project: providing services to taxonomists for standard genome sequencing and annotation.</title>
        <authorList>
            <consortium name="The Broad Institute Genomics Platform"/>
            <consortium name="The Broad Institute Genome Sequencing Center for Infectious Disease"/>
            <person name="Wu L."/>
            <person name="Ma J."/>
        </authorList>
    </citation>
    <scope>NUCLEOTIDE SEQUENCE [LARGE SCALE GENOMIC DNA]</scope>
    <source>
        <strain evidence="2">JCM 16548</strain>
    </source>
</reference>
<protein>
    <submittedName>
        <fullName evidence="1">Acid phosphatase</fullName>
    </submittedName>
</protein>
<dbReference type="CDD" id="cd07067">
    <property type="entry name" value="HP_PGM_like"/>
    <property type="match status" value="1"/>
</dbReference>
<dbReference type="SMART" id="SM00855">
    <property type="entry name" value="PGAM"/>
    <property type="match status" value="1"/>
</dbReference>
<dbReference type="Pfam" id="PF00300">
    <property type="entry name" value="His_Phos_1"/>
    <property type="match status" value="1"/>
</dbReference>
<keyword evidence="2" id="KW-1185">Reference proteome</keyword>
<dbReference type="Gene3D" id="3.40.50.1240">
    <property type="entry name" value="Phosphoglycerate mutase-like"/>
    <property type="match status" value="1"/>
</dbReference>
<sequence length="189" mass="21058">MTDLYLVRHGETEWSANGRHTSVTDLELTENGIRQAESLRGHLDPASFQLVLSSPRRRAVQTAELVGFTGGHAPELTADLVEWSYGDYEGLTSDQIHESDPGWTIFTHPTPGGETADQVAERLDRVIERVRDSGVERAICFAHGHSLRALTVRWLGLDLRWAGSFPLETARISILGEEKGEPSLERWNS</sequence>
<evidence type="ECO:0000313" key="2">
    <source>
        <dbReference type="Proteomes" id="UP001500051"/>
    </source>
</evidence>
<dbReference type="PANTHER" id="PTHR48100">
    <property type="entry name" value="BROAD-SPECIFICITY PHOSPHATASE YOR283W-RELATED"/>
    <property type="match status" value="1"/>
</dbReference>
<dbReference type="SUPFAM" id="SSF53254">
    <property type="entry name" value="Phosphoglycerate mutase-like"/>
    <property type="match status" value="1"/>
</dbReference>
<organism evidence="1 2">
    <name type="scientific">Microlunatus aurantiacus</name>
    <dbReference type="NCBI Taxonomy" id="446786"/>
    <lineage>
        <taxon>Bacteria</taxon>
        <taxon>Bacillati</taxon>
        <taxon>Actinomycetota</taxon>
        <taxon>Actinomycetes</taxon>
        <taxon>Propionibacteriales</taxon>
        <taxon>Propionibacteriaceae</taxon>
        <taxon>Microlunatus</taxon>
    </lineage>
</organism>
<evidence type="ECO:0000313" key="1">
    <source>
        <dbReference type="EMBL" id="GAA3709985.1"/>
    </source>
</evidence>
<accession>A0ABP7DWB5</accession>
<dbReference type="EMBL" id="BAAAYX010000013">
    <property type="protein sequence ID" value="GAA3709985.1"/>
    <property type="molecule type" value="Genomic_DNA"/>
</dbReference>
<comment type="caution">
    <text evidence="1">The sequence shown here is derived from an EMBL/GenBank/DDBJ whole genome shotgun (WGS) entry which is preliminary data.</text>
</comment>
<dbReference type="PANTHER" id="PTHR48100:SF15">
    <property type="entry name" value="SEDOHEPTULOSE 1,7-BISPHOSPHATASE"/>
    <property type="match status" value="1"/>
</dbReference>
<dbReference type="InterPro" id="IPR013078">
    <property type="entry name" value="His_Pase_superF_clade-1"/>
</dbReference>
<gene>
    <name evidence="1" type="ORF">GCM10022204_30370</name>
</gene>
<name>A0ABP7DWB5_9ACTN</name>
<dbReference type="RefSeq" id="WP_344813234.1">
    <property type="nucleotide sequence ID" value="NZ_BAAAYX010000013.1"/>
</dbReference>
<dbReference type="InterPro" id="IPR029033">
    <property type="entry name" value="His_PPase_superfam"/>
</dbReference>
<dbReference type="Proteomes" id="UP001500051">
    <property type="component" value="Unassembled WGS sequence"/>
</dbReference>
<proteinExistence type="predicted"/>
<dbReference type="InterPro" id="IPR050275">
    <property type="entry name" value="PGM_Phosphatase"/>
</dbReference>